<sequence>MLNLKRDSEKGKEKAEKLALLIQNITSVVRIEASSPTSEKYINWYRALIKIIE</sequence>
<gene>
    <name evidence="1" type="ORF">SAMN05661096_02558</name>
</gene>
<reference evidence="2" key="1">
    <citation type="submission" date="2017-04" db="EMBL/GenBank/DDBJ databases">
        <authorList>
            <person name="Varghese N."/>
            <person name="Submissions S."/>
        </authorList>
    </citation>
    <scope>NUCLEOTIDE SEQUENCE [LARGE SCALE GENOMIC DNA]</scope>
    <source>
        <strain evidence="2">DSM 4125</strain>
    </source>
</reference>
<dbReference type="EMBL" id="FXAW01000005">
    <property type="protein sequence ID" value="SMG38680.1"/>
    <property type="molecule type" value="Genomic_DNA"/>
</dbReference>
<dbReference type="Proteomes" id="UP000193804">
    <property type="component" value="Unassembled WGS sequence"/>
</dbReference>
<protein>
    <submittedName>
        <fullName evidence="1">Uncharacterized protein</fullName>
    </submittedName>
</protein>
<evidence type="ECO:0000313" key="2">
    <source>
        <dbReference type="Proteomes" id="UP000193804"/>
    </source>
</evidence>
<organism evidence="1 2">
    <name type="scientific">Marivirga sericea</name>
    <dbReference type="NCBI Taxonomy" id="1028"/>
    <lineage>
        <taxon>Bacteria</taxon>
        <taxon>Pseudomonadati</taxon>
        <taxon>Bacteroidota</taxon>
        <taxon>Cytophagia</taxon>
        <taxon>Cytophagales</taxon>
        <taxon>Marivirgaceae</taxon>
        <taxon>Marivirga</taxon>
    </lineage>
</organism>
<accession>A0A1X7KCP5</accession>
<dbReference type="AlphaFoldDB" id="A0A1X7KCP5"/>
<dbReference type="RefSeq" id="WP_176223792.1">
    <property type="nucleotide sequence ID" value="NZ_FXAW01000005.1"/>
</dbReference>
<evidence type="ECO:0000313" key="1">
    <source>
        <dbReference type="EMBL" id="SMG38680.1"/>
    </source>
</evidence>
<dbReference type="STRING" id="1028.SAMN05661096_02558"/>
<name>A0A1X7KCP5_9BACT</name>
<keyword evidence="2" id="KW-1185">Reference proteome</keyword>
<proteinExistence type="predicted"/>